<dbReference type="SUPFAM" id="SSF50998">
    <property type="entry name" value="Quinoprotein alcohol dehydrogenase-like"/>
    <property type="match status" value="1"/>
</dbReference>
<dbReference type="EMBL" id="CP037423">
    <property type="protein sequence ID" value="QDV41792.1"/>
    <property type="molecule type" value="Genomic_DNA"/>
</dbReference>
<sequence length="426" mass="45675">MTKLRGGLTVGLAVIVAAVVWPAAIFAAPGANAGDWPQFRGPDGKGTAVGEDYPLTWGPEKNIKWKIDLADPGAGSPIVSGGRVFLASATEDGRQRSLLCIDRNDGMLLWTRTVEFGEDITHSKNPFGSTTPATDGEHVVVWHGSAGLHCYDFAGKPLWSRDLGEFKHIWGYGSSPILYKDKVLLQTGPGERVFVTAIDLASGKTLWETDEPYSGDKSPDDVGSWSTPVVAHVDGQPQVICAMSTRVNAYDLDSGDLLWWCDGLNGSNYDVVSSSPLIGDGIGFAMADLRGPAMGFKLGGSGDVTASNRLWHVEKRNPSSVGTGVMVGRHIYRPNSGPGTLECLDAETGESLWKSRARDHWASMVLAGGHLYALSQRGTTVVLKPNPQAYEQVASNELDGVTNATPAFSEGEIFLRTEEHLYCIGK</sequence>
<organism evidence="2 3">
    <name type="scientific">Stieleria neptunia</name>
    <dbReference type="NCBI Taxonomy" id="2527979"/>
    <lineage>
        <taxon>Bacteria</taxon>
        <taxon>Pseudomonadati</taxon>
        <taxon>Planctomycetota</taxon>
        <taxon>Planctomycetia</taxon>
        <taxon>Pirellulales</taxon>
        <taxon>Pirellulaceae</taxon>
        <taxon>Stieleria</taxon>
    </lineage>
</organism>
<dbReference type="InterPro" id="IPR018391">
    <property type="entry name" value="PQQ_b-propeller_rpt"/>
</dbReference>
<gene>
    <name evidence="2" type="primary">bamB_2</name>
    <name evidence="2" type="ORF">Enr13x_16350</name>
</gene>
<dbReference type="InterPro" id="IPR015943">
    <property type="entry name" value="WD40/YVTN_repeat-like_dom_sf"/>
</dbReference>
<dbReference type="AlphaFoldDB" id="A0A518HLQ8"/>
<evidence type="ECO:0000313" key="3">
    <source>
        <dbReference type="Proteomes" id="UP000319004"/>
    </source>
</evidence>
<dbReference type="RefSeq" id="WP_145385477.1">
    <property type="nucleotide sequence ID" value="NZ_CP037423.1"/>
</dbReference>
<proteinExistence type="predicted"/>
<feature type="domain" description="Pyrrolo-quinoline quinone repeat" evidence="1">
    <location>
        <begin position="98"/>
        <end position="354"/>
    </location>
</feature>
<evidence type="ECO:0000313" key="2">
    <source>
        <dbReference type="EMBL" id="QDV41792.1"/>
    </source>
</evidence>
<dbReference type="OrthoDB" id="244732at2"/>
<dbReference type="InterPro" id="IPR002372">
    <property type="entry name" value="PQQ_rpt_dom"/>
</dbReference>
<dbReference type="PANTHER" id="PTHR34512:SF30">
    <property type="entry name" value="OUTER MEMBRANE PROTEIN ASSEMBLY FACTOR BAMB"/>
    <property type="match status" value="1"/>
</dbReference>
<name>A0A518HLQ8_9BACT</name>
<dbReference type="Pfam" id="PF13360">
    <property type="entry name" value="PQQ_2"/>
    <property type="match status" value="1"/>
</dbReference>
<dbReference type="Gene3D" id="2.130.10.10">
    <property type="entry name" value="YVTN repeat-like/Quinoprotein amine dehydrogenase"/>
    <property type="match status" value="1"/>
</dbReference>
<dbReference type="InterPro" id="IPR011047">
    <property type="entry name" value="Quinoprotein_ADH-like_sf"/>
</dbReference>
<evidence type="ECO:0000259" key="1">
    <source>
        <dbReference type="Pfam" id="PF13360"/>
    </source>
</evidence>
<dbReference type="PANTHER" id="PTHR34512">
    <property type="entry name" value="CELL SURFACE PROTEIN"/>
    <property type="match status" value="1"/>
</dbReference>
<dbReference type="SMART" id="SM00564">
    <property type="entry name" value="PQQ"/>
    <property type="match status" value="3"/>
</dbReference>
<dbReference type="Proteomes" id="UP000319004">
    <property type="component" value="Chromosome"/>
</dbReference>
<accession>A0A518HLQ8</accession>
<dbReference type="KEGG" id="snep:Enr13x_16350"/>
<reference evidence="2 3" key="1">
    <citation type="submission" date="2019-03" db="EMBL/GenBank/DDBJ databases">
        <title>Deep-cultivation of Planctomycetes and their phenomic and genomic characterization uncovers novel biology.</title>
        <authorList>
            <person name="Wiegand S."/>
            <person name="Jogler M."/>
            <person name="Boedeker C."/>
            <person name="Pinto D."/>
            <person name="Vollmers J."/>
            <person name="Rivas-Marin E."/>
            <person name="Kohn T."/>
            <person name="Peeters S.H."/>
            <person name="Heuer A."/>
            <person name="Rast P."/>
            <person name="Oberbeckmann S."/>
            <person name="Bunk B."/>
            <person name="Jeske O."/>
            <person name="Meyerdierks A."/>
            <person name="Storesund J.E."/>
            <person name="Kallscheuer N."/>
            <person name="Luecker S."/>
            <person name="Lage O.M."/>
            <person name="Pohl T."/>
            <person name="Merkel B.J."/>
            <person name="Hornburger P."/>
            <person name="Mueller R.-W."/>
            <person name="Bruemmer F."/>
            <person name="Labrenz M."/>
            <person name="Spormann A.M."/>
            <person name="Op den Camp H."/>
            <person name="Overmann J."/>
            <person name="Amann R."/>
            <person name="Jetten M.S.M."/>
            <person name="Mascher T."/>
            <person name="Medema M.H."/>
            <person name="Devos D.P."/>
            <person name="Kaster A.-K."/>
            <person name="Ovreas L."/>
            <person name="Rohde M."/>
            <person name="Galperin M.Y."/>
            <person name="Jogler C."/>
        </authorList>
    </citation>
    <scope>NUCLEOTIDE SEQUENCE [LARGE SCALE GENOMIC DNA]</scope>
    <source>
        <strain evidence="2 3">Enr13</strain>
    </source>
</reference>
<protein>
    <submittedName>
        <fullName evidence="2">Outer membrane protein assembly factor BamB</fullName>
    </submittedName>
</protein>
<keyword evidence="3" id="KW-1185">Reference proteome</keyword>
<dbReference type="Gene3D" id="2.40.10.480">
    <property type="match status" value="1"/>
</dbReference>